<evidence type="ECO:0000313" key="8">
    <source>
        <dbReference type="Proteomes" id="UP000060778"/>
    </source>
</evidence>
<dbReference type="PROSITE" id="PS51684">
    <property type="entry name" value="SAM_MT_TRM5_TYW2"/>
    <property type="match status" value="1"/>
</dbReference>
<dbReference type="RefSeq" id="WP_075050037.1">
    <property type="nucleotide sequence ID" value="NZ_CP006867.1"/>
</dbReference>
<dbReference type="Gene3D" id="3.30.300.110">
    <property type="entry name" value="Met-10+ protein-like domains"/>
    <property type="match status" value="1"/>
</dbReference>
<dbReference type="PANTHER" id="PTHR23245:SF36">
    <property type="entry name" value="TRNA (GUANINE(37)-N1)-METHYLTRANSFERASE"/>
    <property type="match status" value="1"/>
</dbReference>
<dbReference type="GO" id="GO:0005737">
    <property type="term" value="C:cytoplasm"/>
    <property type="evidence" value="ECO:0007669"/>
    <property type="project" value="TreeGrafter"/>
</dbReference>
<dbReference type="EMBL" id="CP006867">
    <property type="protein sequence ID" value="ALU11872.1"/>
    <property type="molecule type" value="Genomic_DNA"/>
</dbReference>
<protein>
    <submittedName>
        <fullName evidence="7">Methyltransferase</fullName>
    </submittedName>
</protein>
<keyword evidence="4" id="KW-0949">S-adenosyl-L-methionine</keyword>
<keyword evidence="3 7" id="KW-0808">Transferase</keyword>
<dbReference type="PATRIC" id="fig|940295.4.peg.1086"/>
<evidence type="ECO:0000259" key="6">
    <source>
        <dbReference type="PROSITE" id="PS51684"/>
    </source>
</evidence>
<proteinExistence type="predicted"/>
<dbReference type="Proteomes" id="UP000060778">
    <property type="component" value="Chromosome"/>
</dbReference>
<dbReference type="SUPFAM" id="SSF53335">
    <property type="entry name" value="S-adenosyl-L-methionine-dependent methyltransferases"/>
    <property type="match status" value="1"/>
</dbReference>
<organism evidence="7 8">
    <name type="scientific">Ignicoccus islandicus DSM 13165</name>
    <dbReference type="NCBI Taxonomy" id="940295"/>
    <lineage>
        <taxon>Archaea</taxon>
        <taxon>Thermoproteota</taxon>
        <taxon>Thermoprotei</taxon>
        <taxon>Desulfurococcales</taxon>
        <taxon>Desulfurococcaceae</taxon>
        <taxon>Ignicoccus</taxon>
    </lineage>
</organism>
<dbReference type="Gene3D" id="3.40.50.150">
    <property type="entry name" value="Vaccinia Virus protein VP39"/>
    <property type="match status" value="1"/>
</dbReference>
<evidence type="ECO:0000313" key="7">
    <source>
        <dbReference type="EMBL" id="ALU11872.1"/>
    </source>
</evidence>
<dbReference type="InterPro" id="IPR030382">
    <property type="entry name" value="MeTrfase_TRM5/TYW2"/>
</dbReference>
<dbReference type="GO" id="GO:0008175">
    <property type="term" value="F:tRNA methyltransferase activity"/>
    <property type="evidence" value="ECO:0007669"/>
    <property type="project" value="TreeGrafter"/>
</dbReference>
<dbReference type="GeneID" id="30680511"/>
<evidence type="ECO:0000256" key="3">
    <source>
        <dbReference type="ARBA" id="ARBA00022679"/>
    </source>
</evidence>
<evidence type="ECO:0000256" key="5">
    <source>
        <dbReference type="ARBA" id="ARBA00022694"/>
    </source>
</evidence>
<dbReference type="KEGG" id="iis:EYM_05640"/>
<dbReference type="InterPro" id="IPR056743">
    <property type="entry name" value="TRM5-TYW2-like_MTfase"/>
</dbReference>
<accession>A0A0U3FQY1</accession>
<evidence type="ECO:0000256" key="1">
    <source>
        <dbReference type="ARBA" id="ARBA00022490"/>
    </source>
</evidence>
<dbReference type="Pfam" id="PF02475">
    <property type="entry name" value="TRM5-TYW2_MTfase"/>
    <property type="match status" value="1"/>
</dbReference>
<gene>
    <name evidence="7" type="ORF">EYM_05640</name>
</gene>
<keyword evidence="1" id="KW-0963">Cytoplasm</keyword>
<feature type="domain" description="SAM-dependent methyltransferase TRM5/TYW2-type" evidence="6">
    <location>
        <begin position="23"/>
        <end position="279"/>
    </location>
</feature>
<dbReference type="PANTHER" id="PTHR23245">
    <property type="entry name" value="TRNA METHYLTRANSFERASE"/>
    <property type="match status" value="1"/>
</dbReference>
<keyword evidence="2 7" id="KW-0489">Methyltransferase</keyword>
<dbReference type="InterPro" id="IPR029063">
    <property type="entry name" value="SAM-dependent_MTases_sf"/>
</dbReference>
<dbReference type="AlphaFoldDB" id="A0A0U3FQY1"/>
<sequence>MKDRLLRRLARELLGDDEVWSRIDVVGDIALIHRKFNYPIENLRLLANEMLKRMKGVKAVFAIEPGTEGKYRLRRLIHLAGENRTATIYKEHGCVYKVDVQKAFVVPRLSGEHLRIAELVQPWETVFNMFAGVGPFSILIAKRKGAKVYSVDVNPLAYELMVENVKLNGVEDKVIPILGDSADVSYWLRGSVDRVLMPLPELAPSYLDYALLSLRYPGWLHLYLHVLVRWGERPKLSALRVGRRLLESKCSSFEIRGVRLVRTVGPRIAQVVVDALLNKCEFKPRLRSAEGFGPLSHLLGTPWDW</sequence>
<dbReference type="STRING" id="940295.EYM_05640"/>
<dbReference type="CDD" id="cd02440">
    <property type="entry name" value="AdoMet_MTases"/>
    <property type="match status" value="1"/>
</dbReference>
<dbReference type="GO" id="GO:0002939">
    <property type="term" value="P:tRNA N1-guanine methylation"/>
    <property type="evidence" value="ECO:0007669"/>
    <property type="project" value="TreeGrafter"/>
</dbReference>
<name>A0A0U3FQY1_9CREN</name>
<evidence type="ECO:0000256" key="2">
    <source>
        <dbReference type="ARBA" id="ARBA00022603"/>
    </source>
</evidence>
<reference evidence="7 8" key="1">
    <citation type="submission" date="2013-11" db="EMBL/GenBank/DDBJ databases">
        <title>Comparative genomics of Ignicoccus.</title>
        <authorList>
            <person name="Podar M."/>
        </authorList>
    </citation>
    <scope>NUCLEOTIDE SEQUENCE [LARGE SCALE GENOMIC DNA]</scope>
    <source>
        <strain evidence="7 8">DSM 13165</strain>
    </source>
</reference>
<keyword evidence="8" id="KW-1185">Reference proteome</keyword>
<keyword evidence="5" id="KW-0819">tRNA processing</keyword>
<evidence type="ECO:0000256" key="4">
    <source>
        <dbReference type="ARBA" id="ARBA00022691"/>
    </source>
</evidence>